<dbReference type="AlphaFoldDB" id="A0A430QMH1"/>
<dbReference type="STRING" id="6184.A0A430QMH1"/>
<dbReference type="InterPro" id="IPR006571">
    <property type="entry name" value="TLDc_dom"/>
</dbReference>
<proteinExistence type="predicted"/>
<accession>A0A430QMH1</accession>
<name>A0A430QMH1_SCHBO</name>
<gene>
    <name evidence="2" type="ORF">DC041_0008943</name>
</gene>
<dbReference type="Pfam" id="PF07534">
    <property type="entry name" value="TLD"/>
    <property type="match status" value="1"/>
</dbReference>
<feature type="domain" description="TLDc" evidence="1">
    <location>
        <begin position="425"/>
        <end position="608"/>
    </location>
</feature>
<evidence type="ECO:0000313" key="2">
    <source>
        <dbReference type="EMBL" id="RTG88861.1"/>
    </source>
</evidence>
<keyword evidence="3" id="KW-1185">Reference proteome</keyword>
<dbReference type="SMART" id="SM00584">
    <property type="entry name" value="TLDc"/>
    <property type="match status" value="1"/>
</dbReference>
<dbReference type="PANTHER" id="PTHR23354:SF122">
    <property type="entry name" value="GTPASE-ACTIVATING PROTEIN SKYWALKER"/>
    <property type="match status" value="1"/>
</dbReference>
<organism evidence="2 3">
    <name type="scientific">Schistosoma bovis</name>
    <name type="common">Blood fluke</name>
    <dbReference type="NCBI Taxonomy" id="6184"/>
    <lineage>
        <taxon>Eukaryota</taxon>
        <taxon>Metazoa</taxon>
        <taxon>Spiralia</taxon>
        <taxon>Lophotrochozoa</taxon>
        <taxon>Platyhelminthes</taxon>
        <taxon>Trematoda</taxon>
        <taxon>Digenea</taxon>
        <taxon>Strigeidida</taxon>
        <taxon>Schistosomatoidea</taxon>
        <taxon>Schistosomatidae</taxon>
        <taxon>Schistosoma</taxon>
    </lineage>
</organism>
<sequence length="624" mass="69710">MSSTLSPFTDLVDSSSLGKVVYDGSELAVLSSLFDKTSKYGHAKLKIFIRNLNLPPSHPIRKSLWSQLLSTKYSINLQDGTLVLLNTVWSSLSLPILISDSSIHSNDISTTSVTNIDGSSLLAGYEFSNQMLLPTFFLNTLGQNCLRTILHNIFIDRPELVYAPQLWPLTALFLHYMPITVVRKCILTLLDQPGILIQTKSDWKEHCLSLEELAYLCNLLRRDSQKRTILMTSKSNEKNVSATCKEDERRLQLARWCLLLWKLPFEHLVCLIDSFLLEGPKVFYRAGLVILKASLSGKYSKISSETNGIGRNVGDYSHGFVYDEEIFKHIPLTPSKLMRKMFSLRGVSRTKISQAIKSVQSLQAQLIICITKVLIQLLLTFFSLMKVNFDVDKQLIQPCNKSGKNTFAAYLLGGDAEKQIHPSECVSSNELASIITSIDDRKYSCLFKPYRVFSSNVDGNSLRTFYAKAAETENPATILLVRSLSRNSIIGAFCSDRWQPRIESVYYGNGLCFLFRIKPGPFVIYRWIGSSSDDEKIIHSIQHQRFQRASNNGIEIGGSISKGPPGLSLDSCLTTASSGPTLTFSNPCLITDPADLTQTVQCENGQIGCMFTVGLVELIGFHDL</sequence>
<evidence type="ECO:0000259" key="1">
    <source>
        <dbReference type="PROSITE" id="PS51886"/>
    </source>
</evidence>
<reference evidence="2 3" key="1">
    <citation type="journal article" date="2019" name="PLoS Pathog.">
        <title>Genome sequence of the bovine parasite Schistosoma bovis Tanzania.</title>
        <authorList>
            <person name="Oey H."/>
            <person name="Zakrzewski M."/>
            <person name="Gobert G."/>
            <person name="Gravermann K."/>
            <person name="Stoye J."/>
            <person name="Jones M."/>
            <person name="Mcmanus D."/>
            <person name="Krause L."/>
        </authorList>
    </citation>
    <scope>NUCLEOTIDE SEQUENCE [LARGE SCALE GENOMIC DNA]</scope>
    <source>
        <strain evidence="2 3">TAN1997</strain>
    </source>
</reference>
<dbReference type="Gene3D" id="1.10.472.80">
    <property type="entry name" value="Ypt/Rab-GAP domain of gyp1p, domain 3"/>
    <property type="match status" value="1"/>
</dbReference>
<comment type="caution">
    <text evidence="2">The sequence shown here is derived from an EMBL/GenBank/DDBJ whole genome shotgun (WGS) entry which is preliminary data.</text>
</comment>
<evidence type="ECO:0000313" key="3">
    <source>
        <dbReference type="Proteomes" id="UP000290809"/>
    </source>
</evidence>
<protein>
    <submittedName>
        <fullName evidence="2">TBC1 domain family member 24</fullName>
    </submittedName>
</protein>
<dbReference type="Proteomes" id="UP000290809">
    <property type="component" value="Unassembled WGS sequence"/>
</dbReference>
<dbReference type="PROSITE" id="PS51886">
    <property type="entry name" value="TLDC"/>
    <property type="match status" value="1"/>
</dbReference>
<dbReference type="PANTHER" id="PTHR23354">
    <property type="entry name" value="NUCLEOLAR PROTEIN 7/ESTROGEN RECEPTOR COACTIVATOR-RELATED"/>
    <property type="match status" value="1"/>
</dbReference>
<dbReference type="EMBL" id="QMKO01001546">
    <property type="protein sequence ID" value="RTG88861.1"/>
    <property type="molecule type" value="Genomic_DNA"/>
</dbReference>